<reference evidence="3" key="1">
    <citation type="journal article" date="2019" name="Int. J. Syst. Evol. Microbiol.">
        <title>The Global Catalogue of Microorganisms (GCM) 10K type strain sequencing project: providing services to taxonomists for standard genome sequencing and annotation.</title>
        <authorList>
            <consortium name="The Broad Institute Genomics Platform"/>
            <consortium name="The Broad Institute Genome Sequencing Center for Infectious Disease"/>
            <person name="Wu L."/>
            <person name="Ma J."/>
        </authorList>
    </citation>
    <scope>NUCLEOTIDE SEQUENCE [LARGE SCALE GENOMIC DNA]</scope>
    <source>
        <strain evidence="3">JCM 17805</strain>
    </source>
</reference>
<dbReference type="Proteomes" id="UP001500604">
    <property type="component" value="Unassembled WGS sequence"/>
</dbReference>
<accession>A0ABP8UZI5</accession>
<evidence type="ECO:0000313" key="2">
    <source>
        <dbReference type="EMBL" id="GAA4648275.1"/>
    </source>
</evidence>
<evidence type="ECO:0000256" key="1">
    <source>
        <dbReference type="SAM" id="SignalP"/>
    </source>
</evidence>
<evidence type="ECO:0000313" key="3">
    <source>
        <dbReference type="Proteomes" id="UP001500604"/>
    </source>
</evidence>
<organism evidence="2 3">
    <name type="scientific">Kistimonas scapharcae</name>
    <dbReference type="NCBI Taxonomy" id="1036133"/>
    <lineage>
        <taxon>Bacteria</taxon>
        <taxon>Pseudomonadati</taxon>
        <taxon>Pseudomonadota</taxon>
        <taxon>Gammaproteobacteria</taxon>
        <taxon>Oceanospirillales</taxon>
        <taxon>Endozoicomonadaceae</taxon>
        <taxon>Kistimonas</taxon>
    </lineage>
</organism>
<protein>
    <submittedName>
        <fullName evidence="2">Uncharacterized protein</fullName>
    </submittedName>
</protein>
<proteinExistence type="predicted"/>
<comment type="caution">
    <text evidence="2">The sequence shown here is derived from an EMBL/GenBank/DDBJ whole genome shotgun (WGS) entry which is preliminary data.</text>
</comment>
<keyword evidence="1" id="KW-0732">Signal</keyword>
<sequence>MNKSRLYSTTTLIFLFFLMQNLHSPAAYASGVGKYESWYQDVWCEGYDGQTEVEQDDGTRVDCLTSNHAIEMEFARKWPEAIGQSLHYSLKTGRNAGIVLILQKPSDEHYWASLNDVIKQYKLPITLWRLGP</sequence>
<feature type="chain" id="PRO_5046651474" evidence="1">
    <location>
        <begin position="30"/>
        <end position="132"/>
    </location>
</feature>
<gene>
    <name evidence="2" type="ORF">GCM10023116_05420</name>
</gene>
<feature type="signal peptide" evidence="1">
    <location>
        <begin position="1"/>
        <end position="29"/>
    </location>
</feature>
<keyword evidence="3" id="KW-1185">Reference proteome</keyword>
<dbReference type="EMBL" id="BAABFL010000058">
    <property type="protein sequence ID" value="GAA4648275.1"/>
    <property type="molecule type" value="Genomic_DNA"/>
</dbReference>
<name>A0ABP8UZI5_9GAMM</name>